<protein>
    <submittedName>
        <fullName evidence="1">Uncharacterized protein</fullName>
    </submittedName>
</protein>
<name>A0A2J8AJ53_9CHLO</name>
<comment type="caution">
    <text evidence="1">The sequence shown here is derived from an EMBL/GenBank/DDBJ whole genome shotgun (WGS) entry which is preliminary data.</text>
</comment>
<accession>A0A2J8AJ53</accession>
<dbReference type="EMBL" id="PGGS01000007">
    <property type="protein sequence ID" value="PNH12545.1"/>
    <property type="molecule type" value="Genomic_DNA"/>
</dbReference>
<dbReference type="AlphaFoldDB" id="A0A2J8AJ53"/>
<gene>
    <name evidence="1" type="ORF">TSOC_000496</name>
</gene>
<organism evidence="1 2">
    <name type="scientific">Tetrabaena socialis</name>
    <dbReference type="NCBI Taxonomy" id="47790"/>
    <lineage>
        <taxon>Eukaryota</taxon>
        <taxon>Viridiplantae</taxon>
        <taxon>Chlorophyta</taxon>
        <taxon>core chlorophytes</taxon>
        <taxon>Chlorophyceae</taxon>
        <taxon>CS clade</taxon>
        <taxon>Chlamydomonadales</taxon>
        <taxon>Tetrabaenaceae</taxon>
        <taxon>Tetrabaena</taxon>
    </lineage>
</organism>
<evidence type="ECO:0000313" key="1">
    <source>
        <dbReference type="EMBL" id="PNH12545.1"/>
    </source>
</evidence>
<dbReference type="OrthoDB" id="559862at2759"/>
<reference evidence="1 2" key="1">
    <citation type="journal article" date="2017" name="Mol. Biol. Evol.">
        <title>The 4-celled Tetrabaena socialis nuclear genome reveals the essential components for genetic control of cell number at the origin of multicellularity in the volvocine lineage.</title>
        <authorList>
            <person name="Featherston J."/>
            <person name="Arakaki Y."/>
            <person name="Hanschen E.R."/>
            <person name="Ferris P.J."/>
            <person name="Michod R.E."/>
            <person name="Olson B.J.S.C."/>
            <person name="Nozaki H."/>
            <person name="Durand P.M."/>
        </authorList>
    </citation>
    <scope>NUCLEOTIDE SEQUENCE [LARGE SCALE GENOMIC DNA]</scope>
    <source>
        <strain evidence="1 2">NIES-571</strain>
    </source>
</reference>
<proteinExistence type="predicted"/>
<evidence type="ECO:0000313" key="2">
    <source>
        <dbReference type="Proteomes" id="UP000236333"/>
    </source>
</evidence>
<sequence>MTCGVFKEMRAGATGAKEAEQEALEELEFELLAAAASTTTVADDATITAVKMKLNSFCKDSPRLRSQIQALVLSMNRLLGEAYAFATFHILHLHDCGMYPAIDRNFFYRCLVAVSANNSRPATLGPELVNSRDVYHALRPLQGPGSQPVNTVGYAQVLADLSIVMATMAGNHLWENLEKRIFNYLKMKYPGQLMGDPLRKKVVEALVRKPLVCTADLFQLSPSVPPDSAAAERLRHARAVADELRVLLPLPSGDHYQTRAHLIIPLYIKMLQEIEEARAAAAATNLTAGKTVRGRVLPGTKLFTLLPQKAGFTISHIPISSMTLLDLLKRASLSSHRGDGRDEDHGALWRKHFAVNRVETRRRLFGNRIVTDGCAVSVMMQEMVPLIASYRQPLSDAELARARATSGGTVVGVDPGVTDVATVATLEGETRRYSSARYYERSKINLSNHRTRKWNAETRERVEGLPSARTASVAEYADFVQRYLVVLPELLQHRAAKGYRNMRFLRYVHRQESIHEICEVIAPREGGLVVVGFGDWRGVGTTPIRRRCSGPLQDIKKHLQKQAHVRLVIIDEYLTSRGCHGCLNRLTNMRAAPHTHGPGKERVQGATTQDCFRLRKCVTFDRKMKDKAADTIKRAWLAYKRRCRARRLAMVRLTLIPIIVRSVQWA</sequence>
<dbReference type="Proteomes" id="UP000236333">
    <property type="component" value="Unassembled WGS sequence"/>
</dbReference>
<keyword evidence="2" id="KW-1185">Reference proteome</keyword>